<name>A0A383EEM9_9ZZZZ</name>
<dbReference type="AlphaFoldDB" id="A0A383EEM9"/>
<protein>
    <submittedName>
        <fullName evidence="1">Uncharacterized protein</fullName>
    </submittedName>
</protein>
<dbReference type="EMBL" id="UINC01224956">
    <property type="protein sequence ID" value="SVE54795.1"/>
    <property type="molecule type" value="Genomic_DNA"/>
</dbReference>
<evidence type="ECO:0000313" key="1">
    <source>
        <dbReference type="EMBL" id="SVE54795.1"/>
    </source>
</evidence>
<accession>A0A383EEM9</accession>
<sequence>MVNDGQAEHSGNINKTDADLATHEVAGSSFFTLTHTPAGIRIESVARFGLVTPWYWPT</sequence>
<proteinExistence type="predicted"/>
<organism evidence="1">
    <name type="scientific">marine metagenome</name>
    <dbReference type="NCBI Taxonomy" id="408172"/>
    <lineage>
        <taxon>unclassified sequences</taxon>
        <taxon>metagenomes</taxon>
        <taxon>ecological metagenomes</taxon>
    </lineage>
</organism>
<gene>
    <name evidence="1" type="ORF">METZ01_LOCUS507649</name>
</gene>
<reference evidence="1" key="1">
    <citation type="submission" date="2018-05" db="EMBL/GenBank/DDBJ databases">
        <authorList>
            <person name="Lanie J.A."/>
            <person name="Ng W.-L."/>
            <person name="Kazmierczak K.M."/>
            <person name="Andrzejewski T.M."/>
            <person name="Davidsen T.M."/>
            <person name="Wayne K.J."/>
            <person name="Tettelin H."/>
            <person name="Glass J.I."/>
            <person name="Rusch D."/>
            <person name="Podicherti R."/>
            <person name="Tsui H.-C.T."/>
            <person name="Winkler M.E."/>
        </authorList>
    </citation>
    <scope>NUCLEOTIDE SEQUENCE</scope>
</reference>